<dbReference type="GO" id="GO:0003723">
    <property type="term" value="F:RNA binding"/>
    <property type="evidence" value="ECO:0007669"/>
    <property type="project" value="InterPro"/>
</dbReference>
<proteinExistence type="predicted"/>
<evidence type="ECO:0000313" key="6">
    <source>
        <dbReference type="Proteomes" id="UP000634136"/>
    </source>
</evidence>
<feature type="repeat" description="PPR" evidence="2">
    <location>
        <begin position="830"/>
        <end position="860"/>
    </location>
</feature>
<feature type="region of interest" description="Disordered" evidence="3">
    <location>
        <begin position="406"/>
        <end position="425"/>
    </location>
</feature>
<dbReference type="InterPro" id="IPR002885">
    <property type="entry name" value="PPR_rpt"/>
</dbReference>
<name>A0A834TP05_9FABA</name>
<dbReference type="Proteomes" id="UP000634136">
    <property type="component" value="Unassembled WGS sequence"/>
</dbReference>
<dbReference type="OrthoDB" id="1879205at2759"/>
<evidence type="ECO:0000256" key="1">
    <source>
        <dbReference type="ARBA" id="ARBA00022737"/>
    </source>
</evidence>
<organism evidence="5 6">
    <name type="scientific">Senna tora</name>
    <dbReference type="NCBI Taxonomy" id="362788"/>
    <lineage>
        <taxon>Eukaryota</taxon>
        <taxon>Viridiplantae</taxon>
        <taxon>Streptophyta</taxon>
        <taxon>Embryophyta</taxon>
        <taxon>Tracheophyta</taxon>
        <taxon>Spermatophyta</taxon>
        <taxon>Magnoliopsida</taxon>
        <taxon>eudicotyledons</taxon>
        <taxon>Gunneridae</taxon>
        <taxon>Pentapetalae</taxon>
        <taxon>rosids</taxon>
        <taxon>fabids</taxon>
        <taxon>Fabales</taxon>
        <taxon>Fabaceae</taxon>
        <taxon>Caesalpinioideae</taxon>
        <taxon>Cassia clade</taxon>
        <taxon>Senna</taxon>
    </lineage>
</organism>
<dbReference type="InterPro" id="IPR013144">
    <property type="entry name" value="CRA_dom"/>
</dbReference>
<evidence type="ECO:0000256" key="3">
    <source>
        <dbReference type="SAM" id="MobiDB-lite"/>
    </source>
</evidence>
<feature type="repeat" description="PPR" evidence="2">
    <location>
        <begin position="727"/>
        <end position="761"/>
    </location>
</feature>
<dbReference type="InterPro" id="IPR011990">
    <property type="entry name" value="TPR-like_helical_dom_sf"/>
</dbReference>
<dbReference type="FunFam" id="1.25.40.10:FF:001213">
    <property type="entry name" value="Pentatricopeptide repeat-containing protein, mitochondrial"/>
    <property type="match status" value="1"/>
</dbReference>
<dbReference type="InterPro" id="IPR046960">
    <property type="entry name" value="PPR_At4g14850-like_plant"/>
</dbReference>
<dbReference type="NCBIfam" id="TIGR00756">
    <property type="entry name" value="PPR"/>
    <property type="match status" value="3"/>
</dbReference>
<dbReference type="GO" id="GO:0009451">
    <property type="term" value="P:RNA modification"/>
    <property type="evidence" value="ECO:0007669"/>
    <property type="project" value="InterPro"/>
</dbReference>
<dbReference type="InterPro" id="IPR024964">
    <property type="entry name" value="CTLH/CRA"/>
</dbReference>
<dbReference type="Pfam" id="PF20431">
    <property type="entry name" value="E_motif"/>
    <property type="match status" value="1"/>
</dbReference>
<dbReference type="Gene3D" id="2.60.120.920">
    <property type="match status" value="1"/>
</dbReference>
<keyword evidence="6" id="KW-1185">Reference proteome</keyword>
<sequence length="1042" mass="117309">MTSSGSKSQQLPVMSHLCLSKNGQVVGTVYKDMKGPLFPTIAVHSQNEEVHVNFGQKPFAFDLKDFESQERMKQQMKIEEIPLPPNVSYGIVRSYLLHYGYEDTLNSFDVASRSTVPPVYIAQENGVDGQEITYALNHRKTLRQLKWHDSGDSEHDSDAYLIPPANVLLDGWIVLNCATRILIRNGEIDAAFSKLREWYPQVVEDNTSTTCFLLHCQKFIELVRVGALEEAVKYGRIELARFFGLPIFEDLVQDCVALLAYEQPQESSVGYLLHDSQREIVADTVNAMILSTNPNVKDAKNCLRPGLERNFGQFSNRLGENILHASHFRIFPIRDPSSRTWGPDSFTTREAKALNFEERRKQKTQNRTFTSFPPSPMETPYKSEAKQHKSLMRRFHFLTPCSSLRQTKKQQVRKSNTPDNAPSEIKWLLNPKSDGYKNQGESGLEGESALKGTLLAGYETVGYALFVAVYAGLELAGNASRDMGLSADTGLGLLATALAAAYVTRLAKVMVQLDMRYLWQFILAWSLCPILHFSMTNLKGRNLVSACIAVTPITTISRQILQCFPYSEISGPLSYPQPKHPQHLVSLLLKDPSNRQASQQVHSHIITSGLLQYPFYCTSTCLLLFNTLTRCYSIGSFPEEAVKFCVRSQHCHTFLTYPTFDSYTYAFLCHACANSNCFDPGIQFHSIIFKVGFHFHIYVQTALLRMYSTCGLLVEAAQVFYEIPKRNTVTWNVFITGLVRWGELGLALSVFNHMPVRSVVSWTIIMDGFTRANQPAKALTMFREMVVCDGITPSEVTLLTIFPAISNLGFILICQSVHGYSEKRGFNAYDVRIMNSLIDTYSKCGCIASASKFFQEMSSHRKNLVSWTSVISGFAMHGMGREAIEKFENMEKAGMKPNHVTFLSVLNACSHGGLVEEGLKFFNKMANDCQLVPDTKHYGCLIDMLGRAGRLEEAEKIALQVPLKAVNVVIWRTLLGACSFHGNVEISQRVIRKILEMEREYGGDYVLMSNILAGAGRFRDAERLRKVMDMRIAFKLPGYSLF</sequence>
<dbReference type="SMART" id="SM00757">
    <property type="entry name" value="CRA"/>
    <property type="match status" value="1"/>
</dbReference>
<dbReference type="PANTHER" id="PTHR47926:SF460">
    <property type="entry name" value="OS01G0815900 PROTEIN"/>
    <property type="match status" value="1"/>
</dbReference>
<keyword evidence="1" id="KW-0677">Repeat</keyword>
<dbReference type="Gene3D" id="1.25.40.10">
    <property type="entry name" value="Tetratricopeptide repeat domain"/>
    <property type="match status" value="3"/>
</dbReference>
<dbReference type="Pfam" id="PF13041">
    <property type="entry name" value="PPR_2"/>
    <property type="match status" value="1"/>
</dbReference>
<dbReference type="Pfam" id="PF01535">
    <property type="entry name" value="PPR"/>
    <property type="match status" value="4"/>
</dbReference>
<evidence type="ECO:0000259" key="4">
    <source>
        <dbReference type="PROSITE" id="PS50897"/>
    </source>
</evidence>
<feature type="domain" description="CTLH" evidence="4">
    <location>
        <begin position="182"/>
        <end position="230"/>
    </location>
</feature>
<feature type="repeat" description="PPR" evidence="2">
    <location>
        <begin position="863"/>
        <end position="897"/>
    </location>
</feature>
<dbReference type="PROSITE" id="PS50897">
    <property type="entry name" value="CTLH"/>
    <property type="match status" value="1"/>
</dbReference>
<dbReference type="EMBL" id="JAAIUW010000007">
    <property type="protein sequence ID" value="KAF7824994.1"/>
    <property type="molecule type" value="Genomic_DNA"/>
</dbReference>
<dbReference type="PROSITE" id="PS51375">
    <property type="entry name" value="PPR"/>
    <property type="match status" value="3"/>
</dbReference>
<evidence type="ECO:0000256" key="2">
    <source>
        <dbReference type="PROSITE-ProRule" id="PRU00708"/>
    </source>
</evidence>
<dbReference type="InterPro" id="IPR006595">
    <property type="entry name" value="CTLH_C"/>
</dbReference>
<dbReference type="InterPro" id="IPR046848">
    <property type="entry name" value="E_motif"/>
</dbReference>
<evidence type="ECO:0000313" key="5">
    <source>
        <dbReference type="EMBL" id="KAF7824994.1"/>
    </source>
</evidence>
<dbReference type="PANTHER" id="PTHR47926">
    <property type="entry name" value="PENTATRICOPEPTIDE REPEAT-CONTAINING PROTEIN"/>
    <property type="match status" value="1"/>
</dbReference>
<dbReference type="Pfam" id="PF10607">
    <property type="entry name" value="CTLH"/>
    <property type="match status" value="1"/>
</dbReference>
<dbReference type="InterPro" id="IPR043136">
    <property type="entry name" value="B30.2/SPRY_sf"/>
</dbReference>
<dbReference type="SMART" id="SM00668">
    <property type="entry name" value="CTLH"/>
    <property type="match status" value="1"/>
</dbReference>
<feature type="region of interest" description="Disordered" evidence="3">
    <location>
        <begin position="360"/>
        <end position="381"/>
    </location>
</feature>
<accession>A0A834TP05</accession>
<comment type="caution">
    <text evidence="5">The sequence shown here is derived from an EMBL/GenBank/DDBJ whole genome shotgun (WGS) entry which is preliminary data.</text>
</comment>
<reference evidence="5" key="1">
    <citation type="submission" date="2020-09" db="EMBL/GenBank/DDBJ databases">
        <title>Genome-Enabled Discovery of Anthraquinone Biosynthesis in Senna tora.</title>
        <authorList>
            <person name="Kang S.-H."/>
            <person name="Pandey R.P."/>
            <person name="Lee C.-M."/>
            <person name="Sim J.-S."/>
            <person name="Jeong J.-T."/>
            <person name="Choi B.-S."/>
            <person name="Jung M."/>
            <person name="Ginzburg D."/>
            <person name="Zhao K."/>
            <person name="Won S.Y."/>
            <person name="Oh T.-J."/>
            <person name="Yu Y."/>
            <person name="Kim N.-H."/>
            <person name="Lee O.R."/>
            <person name="Lee T.-H."/>
            <person name="Bashyal P."/>
            <person name="Kim T.-S."/>
            <person name="Lee W.-H."/>
            <person name="Kawkins C."/>
            <person name="Kim C.-K."/>
            <person name="Kim J.S."/>
            <person name="Ahn B.O."/>
            <person name="Rhee S.Y."/>
            <person name="Sohng J.K."/>
        </authorList>
    </citation>
    <scope>NUCLEOTIDE SEQUENCE</scope>
    <source>
        <tissue evidence="5">Leaf</tissue>
    </source>
</reference>
<gene>
    <name evidence="5" type="ORF">G2W53_023138</name>
</gene>
<protein>
    <submittedName>
        <fullName evidence="5">Pentatricopeptide repeat-containing protein</fullName>
    </submittedName>
</protein>
<dbReference type="AlphaFoldDB" id="A0A834TP05"/>